<dbReference type="SUPFAM" id="SSF56176">
    <property type="entry name" value="FAD-binding/transporter-associated domain-like"/>
    <property type="match status" value="1"/>
</dbReference>
<keyword evidence="4" id="KW-1185">Reference proteome</keyword>
<dbReference type="GO" id="GO:0071949">
    <property type="term" value="F:FAD binding"/>
    <property type="evidence" value="ECO:0007669"/>
    <property type="project" value="InterPro"/>
</dbReference>
<reference evidence="3 4" key="1">
    <citation type="submission" date="2017-08" db="EMBL/GenBank/DDBJ databases">
        <title>The complete genome sequence of Nocardiopsis gilva YIM 90087.</title>
        <authorList>
            <person name="Yin M."/>
            <person name="Tang S."/>
        </authorList>
    </citation>
    <scope>NUCLEOTIDE SEQUENCE [LARGE SCALE GENOMIC DNA]</scope>
    <source>
        <strain evidence="3 4">YIM 90087</strain>
    </source>
</reference>
<evidence type="ECO:0000256" key="1">
    <source>
        <dbReference type="ARBA" id="ARBA00023002"/>
    </source>
</evidence>
<dbReference type="Pfam" id="PF01565">
    <property type="entry name" value="FAD_binding_4"/>
    <property type="match status" value="1"/>
</dbReference>
<dbReference type="GO" id="GO:0016020">
    <property type="term" value="C:membrane"/>
    <property type="evidence" value="ECO:0007669"/>
    <property type="project" value="InterPro"/>
</dbReference>
<dbReference type="InterPro" id="IPR016166">
    <property type="entry name" value="FAD-bd_PCMH"/>
</dbReference>
<dbReference type="OrthoDB" id="143770at2"/>
<gene>
    <name evidence="3" type="ORF">CDO52_23815</name>
</gene>
<dbReference type="Pfam" id="PF04030">
    <property type="entry name" value="ALO"/>
    <property type="match status" value="1"/>
</dbReference>
<dbReference type="Proteomes" id="UP000215005">
    <property type="component" value="Chromosome"/>
</dbReference>
<keyword evidence="1" id="KW-0560">Oxidoreductase</keyword>
<dbReference type="InterPro" id="IPR036318">
    <property type="entry name" value="FAD-bd_PCMH-like_sf"/>
</dbReference>
<dbReference type="InterPro" id="IPR010031">
    <property type="entry name" value="FAD_lactone_oxidase-like"/>
</dbReference>
<dbReference type="Gene3D" id="3.30.465.10">
    <property type="match status" value="1"/>
</dbReference>
<dbReference type="AlphaFoldDB" id="A0A223SBF3"/>
<dbReference type="KEGG" id="ngv:CDO52_23815"/>
<evidence type="ECO:0000259" key="2">
    <source>
        <dbReference type="PROSITE" id="PS51387"/>
    </source>
</evidence>
<dbReference type="InterPro" id="IPR006094">
    <property type="entry name" value="Oxid_FAD_bind_N"/>
</dbReference>
<protein>
    <submittedName>
        <fullName evidence="3">FAD-binding oxidoreductase</fullName>
    </submittedName>
</protein>
<dbReference type="Gene3D" id="1.10.45.10">
    <property type="entry name" value="Vanillyl-alcohol Oxidase, Chain A, domain 4"/>
    <property type="match status" value="1"/>
</dbReference>
<sequence length="466" mass="49960">MNRRLLSGWGRTAPTLATVARPRTAEDVALLLRGAGAEGVANGDDASGAAEAAGRGAIARGLGRSYGDAAQSAGGLVIECADLAPCLRLDPGAGTVTASAGTSLADLMEYLLPHGYFVPVTPGTRHITVGGAIGADIHGKNHHVDSSFGAHVRSLTLVTPDGAERVIGPAKDPELFWATVGGMGLTGIITEATFDVIRVETSAARVDTDRTPDLDAALALMSESDDRYHYTVCWLDLLARGASMGRGVLTRAHHARIGDLPSRWRRDPLRYTPRTVAGAPPWVPPRLLNAWSVRAFNTAYYARAPRRGRAEIQGLGSFFHPLDAVRGWNRMYGPHGLVQYQFVVPFGEEDTLRRIAERLASAGAPSFLTVLKRFGPGTPAPLSFPMPGWTLALDLPAELPGLARLLRGCDEQVLAAGGRIYLAKDSRAEAPVVHAMYPRLDEWRAVRDRVDPRGVLVSDLSRRLEL</sequence>
<dbReference type="RefSeq" id="WP_017618681.1">
    <property type="nucleotide sequence ID" value="NZ_ANBG01000181.1"/>
</dbReference>
<organism evidence="3 4">
    <name type="scientific">Nocardiopsis gilva YIM 90087</name>
    <dbReference type="NCBI Taxonomy" id="1235441"/>
    <lineage>
        <taxon>Bacteria</taxon>
        <taxon>Bacillati</taxon>
        <taxon>Actinomycetota</taxon>
        <taxon>Actinomycetes</taxon>
        <taxon>Streptosporangiales</taxon>
        <taxon>Nocardiopsidaceae</taxon>
        <taxon>Nocardiopsis</taxon>
    </lineage>
</organism>
<dbReference type="GO" id="GO:0003885">
    <property type="term" value="F:D-arabinono-1,4-lactone oxidase activity"/>
    <property type="evidence" value="ECO:0007669"/>
    <property type="project" value="InterPro"/>
</dbReference>
<dbReference type="InterPro" id="IPR016171">
    <property type="entry name" value="Vanillyl_alc_oxidase_C-sub2"/>
</dbReference>
<evidence type="ECO:0000313" key="3">
    <source>
        <dbReference type="EMBL" id="ASU85422.1"/>
    </source>
</evidence>
<name>A0A223SBF3_9ACTN</name>
<evidence type="ECO:0000313" key="4">
    <source>
        <dbReference type="Proteomes" id="UP000215005"/>
    </source>
</evidence>
<dbReference type="InterPro" id="IPR007173">
    <property type="entry name" value="ALO_C"/>
</dbReference>
<feature type="domain" description="FAD-binding PCMH-type" evidence="2">
    <location>
        <begin position="12"/>
        <end position="199"/>
    </location>
</feature>
<dbReference type="InterPro" id="IPR016169">
    <property type="entry name" value="FAD-bd_PCMH_sub2"/>
</dbReference>
<accession>A0A223SBF3</accession>
<dbReference type="EMBL" id="CP022753">
    <property type="protein sequence ID" value="ASU85422.1"/>
    <property type="molecule type" value="Genomic_DNA"/>
</dbReference>
<dbReference type="PROSITE" id="PS51387">
    <property type="entry name" value="FAD_PCMH"/>
    <property type="match status" value="1"/>
</dbReference>
<dbReference type="PANTHER" id="PTHR43762">
    <property type="entry name" value="L-GULONOLACTONE OXIDASE"/>
    <property type="match status" value="1"/>
</dbReference>
<proteinExistence type="predicted"/>
<dbReference type="PANTHER" id="PTHR43762:SF1">
    <property type="entry name" value="D-ARABINONO-1,4-LACTONE OXIDASE"/>
    <property type="match status" value="1"/>
</dbReference>